<evidence type="ECO:0000313" key="8">
    <source>
        <dbReference type="Proteomes" id="UP000886886"/>
    </source>
</evidence>
<comment type="similarity">
    <text evidence="1">Belongs to the GHMP kinase family. GalK subfamily.</text>
</comment>
<dbReference type="EMBL" id="DVFT01000071">
    <property type="protein sequence ID" value="HIQ95847.1"/>
    <property type="molecule type" value="Genomic_DNA"/>
</dbReference>
<reference evidence="7" key="2">
    <citation type="journal article" date="2021" name="PeerJ">
        <title>Extensive microbial diversity within the chicken gut microbiome revealed by metagenomics and culture.</title>
        <authorList>
            <person name="Gilroy R."/>
            <person name="Ravi A."/>
            <person name="Getino M."/>
            <person name="Pursley I."/>
            <person name="Horton D.L."/>
            <person name="Alikhan N.F."/>
            <person name="Baker D."/>
            <person name="Gharbi K."/>
            <person name="Hall N."/>
            <person name="Watson M."/>
            <person name="Adriaenssens E.M."/>
            <person name="Foster-Nyarko E."/>
            <person name="Jarju S."/>
            <person name="Secka A."/>
            <person name="Antonio M."/>
            <person name="Oren A."/>
            <person name="Chaudhuri R.R."/>
            <person name="La Ragione R."/>
            <person name="Hildebrand F."/>
            <person name="Pallen M.J."/>
        </authorList>
    </citation>
    <scope>NUCLEOTIDE SEQUENCE</scope>
    <source>
        <strain evidence="7">ChiSjej3B21-11622</strain>
    </source>
</reference>
<dbReference type="AlphaFoldDB" id="A0A9D0ZUE0"/>
<evidence type="ECO:0000256" key="2">
    <source>
        <dbReference type="ARBA" id="ARBA00022741"/>
    </source>
</evidence>
<evidence type="ECO:0000256" key="4">
    <source>
        <dbReference type="ARBA" id="ARBA00022840"/>
    </source>
</evidence>
<dbReference type="PIRSF" id="PIRSF000530">
    <property type="entry name" value="Galactokinase"/>
    <property type="match status" value="1"/>
</dbReference>
<keyword evidence="2" id="KW-0547">Nucleotide-binding</keyword>
<evidence type="ECO:0000313" key="7">
    <source>
        <dbReference type="EMBL" id="HIQ95847.1"/>
    </source>
</evidence>
<proteinExistence type="inferred from homology"/>
<keyword evidence="3" id="KW-0418">Kinase</keyword>
<keyword evidence="4" id="KW-0067">ATP-binding</keyword>
<dbReference type="PRINTS" id="PR00959">
    <property type="entry name" value="MEVGALKINASE"/>
</dbReference>
<dbReference type="GO" id="GO:0005829">
    <property type="term" value="C:cytosol"/>
    <property type="evidence" value="ECO:0007669"/>
    <property type="project" value="TreeGrafter"/>
</dbReference>
<dbReference type="Gene3D" id="3.30.230.10">
    <property type="match status" value="1"/>
</dbReference>
<evidence type="ECO:0000259" key="5">
    <source>
        <dbReference type="Pfam" id="PF00288"/>
    </source>
</evidence>
<reference evidence="7" key="1">
    <citation type="submission" date="2020-10" db="EMBL/GenBank/DDBJ databases">
        <authorList>
            <person name="Gilroy R."/>
        </authorList>
    </citation>
    <scope>NUCLEOTIDE SEQUENCE</scope>
    <source>
        <strain evidence="7">ChiSjej3B21-11622</strain>
    </source>
</reference>
<gene>
    <name evidence="7" type="ORF">IAB26_04720</name>
</gene>
<dbReference type="InterPro" id="IPR019539">
    <property type="entry name" value="GalKase_N"/>
</dbReference>
<dbReference type="Pfam" id="PF00288">
    <property type="entry name" value="GHMP_kinases_N"/>
    <property type="match status" value="1"/>
</dbReference>
<name>A0A9D0ZUE0_9FIRM</name>
<dbReference type="Gene3D" id="3.30.70.890">
    <property type="entry name" value="GHMP kinase, C-terminal domain"/>
    <property type="match status" value="1"/>
</dbReference>
<dbReference type="GO" id="GO:0005524">
    <property type="term" value="F:ATP binding"/>
    <property type="evidence" value="ECO:0007669"/>
    <property type="project" value="UniProtKB-KW"/>
</dbReference>
<dbReference type="PRINTS" id="PR00473">
    <property type="entry name" value="GALCTOKINASE"/>
</dbReference>
<dbReference type="PANTHER" id="PTHR10457:SF7">
    <property type="entry name" value="GALACTOKINASE-RELATED"/>
    <property type="match status" value="1"/>
</dbReference>
<dbReference type="InterPro" id="IPR020568">
    <property type="entry name" value="Ribosomal_Su5_D2-typ_SF"/>
</dbReference>
<accession>A0A9D0ZUE0</accession>
<dbReference type="GO" id="GO:0006012">
    <property type="term" value="P:galactose metabolic process"/>
    <property type="evidence" value="ECO:0007669"/>
    <property type="project" value="InterPro"/>
</dbReference>
<dbReference type="GO" id="GO:0004335">
    <property type="term" value="F:galactokinase activity"/>
    <property type="evidence" value="ECO:0007669"/>
    <property type="project" value="InterPro"/>
</dbReference>
<dbReference type="InterPro" id="IPR006204">
    <property type="entry name" value="GHMP_kinase_N_dom"/>
</dbReference>
<dbReference type="InterPro" id="IPR006206">
    <property type="entry name" value="Mevalonate/galactokinase"/>
</dbReference>
<dbReference type="SUPFAM" id="SSF54211">
    <property type="entry name" value="Ribosomal protein S5 domain 2-like"/>
    <property type="match status" value="1"/>
</dbReference>
<dbReference type="Pfam" id="PF10509">
    <property type="entry name" value="GalKase_gal_bdg"/>
    <property type="match status" value="1"/>
</dbReference>
<dbReference type="InterPro" id="IPR014721">
    <property type="entry name" value="Ribsml_uS5_D2-typ_fold_subgr"/>
</dbReference>
<evidence type="ECO:0000259" key="6">
    <source>
        <dbReference type="Pfam" id="PF10509"/>
    </source>
</evidence>
<organism evidence="7 8">
    <name type="scientific">Candidatus Limivivens merdigallinarum</name>
    <dbReference type="NCBI Taxonomy" id="2840859"/>
    <lineage>
        <taxon>Bacteria</taxon>
        <taxon>Bacillati</taxon>
        <taxon>Bacillota</taxon>
        <taxon>Clostridia</taxon>
        <taxon>Lachnospirales</taxon>
        <taxon>Lachnospiraceae</taxon>
        <taxon>Lachnospiraceae incertae sedis</taxon>
        <taxon>Candidatus Limivivens</taxon>
    </lineage>
</organism>
<feature type="domain" description="GHMP kinase N-terminal" evidence="5">
    <location>
        <begin position="113"/>
        <end position="201"/>
    </location>
</feature>
<protein>
    <submittedName>
        <fullName evidence="7">Galactokinase</fullName>
    </submittedName>
</protein>
<keyword evidence="3" id="KW-0808">Transferase</keyword>
<dbReference type="Proteomes" id="UP000886886">
    <property type="component" value="Unassembled WGS sequence"/>
</dbReference>
<sequence>MQIPQTSVLKTIYGETKESSQRFESLYQGFEKSFGEKEVEFFSAPGRTEIIGNHTDHNGGKILAASIDMDTIGAACPTDTNTIEIISEGYRDKIIVNLDRLESVPKNRGTVSLVAGIAEAVKKFGYQVSGFQAYISTQVISSAGVSSSASFEMLICSMIDYFFNQEKIDVTDYARIGQYAENKYWSKASGLMDQMACAVGGSILLDFSRGIRYEKKEFQFETFGYRMVIVNTGKSHADLSEEYSEVPLEMKKIASLLGKETLSQCSLDQLLFKLPEIEKKAKNDRAVLRAIHFFEENRRVEEMAEAISKTDGQAILKLLEESGRSSWELLQNCYSLSNFKEQKVTLCLALTELFLRKIKDGCCRVHGGGFAGVMMCVVPEAFTEEYVRYMERYVGAGNVYPMRIRNAGAVHLAR</sequence>
<dbReference type="InterPro" id="IPR000705">
    <property type="entry name" value="Galactokinase"/>
</dbReference>
<comment type="caution">
    <text evidence="7">The sequence shown here is derived from an EMBL/GenBank/DDBJ whole genome shotgun (WGS) entry which is preliminary data.</text>
</comment>
<dbReference type="PANTHER" id="PTHR10457">
    <property type="entry name" value="MEVALONATE KINASE/GALACTOKINASE"/>
    <property type="match status" value="1"/>
</dbReference>
<evidence type="ECO:0000256" key="3">
    <source>
        <dbReference type="ARBA" id="ARBA00022777"/>
    </source>
</evidence>
<dbReference type="SUPFAM" id="SSF55060">
    <property type="entry name" value="GHMP Kinase, C-terminal domain"/>
    <property type="match status" value="1"/>
</dbReference>
<dbReference type="InterPro" id="IPR036554">
    <property type="entry name" value="GHMP_kinase_C_sf"/>
</dbReference>
<feature type="domain" description="Galactokinase N-terminal" evidence="6">
    <location>
        <begin position="29"/>
        <end position="76"/>
    </location>
</feature>
<evidence type="ECO:0000256" key="1">
    <source>
        <dbReference type="ARBA" id="ARBA00006566"/>
    </source>
</evidence>